<evidence type="ECO:0000256" key="1">
    <source>
        <dbReference type="ARBA" id="ARBA00023015"/>
    </source>
</evidence>
<proteinExistence type="predicted"/>
<dbReference type="PANTHER" id="PTHR47893:SF1">
    <property type="entry name" value="REGULATORY PROTEIN PCHR"/>
    <property type="match status" value="1"/>
</dbReference>
<dbReference type="SUPFAM" id="SSF46689">
    <property type="entry name" value="Homeodomain-like"/>
    <property type="match status" value="2"/>
</dbReference>
<dbReference type="SMART" id="SM00342">
    <property type="entry name" value="HTH_ARAC"/>
    <property type="match status" value="1"/>
</dbReference>
<dbReference type="STRING" id="39482.ERS852491_00926"/>
<dbReference type="PRINTS" id="PR00032">
    <property type="entry name" value="HTHARAC"/>
</dbReference>
<reference evidence="5 6" key="1">
    <citation type="submission" date="2015-09" db="EMBL/GenBank/DDBJ databases">
        <authorList>
            <consortium name="Pathogen Informatics"/>
        </authorList>
    </citation>
    <scope>NUCLEOTIDE SEQUENCE [LARGE SCALE GENOMIC DNA]</scope>
    <source>
        <strain evidence="5 6">2789STDY5834876</strain>
    </source>
</reference>
<dbReference type="GO" id="GO:0003700">
    <property type="term" value="F:DNA-binding transcription factor activity"/>
    <property type="evidence" value="ECO:0007669"/>
    <property type="project" value="InterPro"/>
</dbReference>
<dbReference type="GO" id="GO:0043565">
    <property type="term" value="F:sequence-specific DNA binding"/>
    <property type="evidence" value="ECO:0007669"/>
    <property type="project" value="InterPro"/>
</dbReference>
<dbReference type="AlphaFoldDB" id="A0A174B5D9"/>
<evidence type="ECO:0000313" key="6">
    <source>
        <dbReference type="Proteomes" id="UP000095544"/>
    </source>
</evidence>
<sequence>MSMSELHKPEWYGEYAVIKNKYNDYVQVEYKCNGTGSLYDYDLFPGIDLIFMDFNCSDIFHEPIPNKNIIEIRHYQKGRVEFELRNNKVFHMKEGEFCINALANIPAAYSFPFGYSVGLSCVIDKDSVDVQTQQIFSYYNIDVLNLGRELELEKNWFLCRTPQRLLHIFDELYAAKGIEGRDYFRIKLLELFYHIKQLRIEDQYEATYYAKEQIEIIKRIRQQLIENLDKKIPIEELLQREPMSKVTFQAIFKQIYGDTPYAHIKNYKMNLAAVYLQETDQSITQIAGELGYSNISKFARAFQEVFGMLPKDYRKVKKSN</sequence>
<dbReference type="InterPro" id="IPR009057">
    <property type="entry name" value="Homeodomain-like_sf"/>
</dbReference>
<keyword evidence="2" id="KW-0238">DNA-binding</keyword>
<name>A0A174B5D9_9FIRM</name>
<evidence type="ECO:0000256" key="2">
    <source>
        <dbReference type="ARBA" id="ARBA00023125"/>
    </source>
</evidence>
<dbReference type="EMBL" id="CYZU01000006">
    <property type="protein sequence ID" value="CUN96311.1"/>
    <property type="molecule type" value="Genomic_DNA"/>
</dbReference>
<accession>A0A174B5D9</accession>
<evidence type="ECO:0000256" key="3">
    <source>
        <dbReference type="ARBA" id="ARBA00023163"/>
    </source>
</evidence>
<dbReference type="InterPro" id="IPR020449">
    <property type="entry name" value="Tscrpt_reg_AraC-type_HTH"/>
</dbReference>
<keyword evidence="3" id="KW-0804">Transcription</keyword>
<dbReference type="Proteomes" id="UP000095544">
    <property type="component" value="Unassembled WGS sequence"/>
</dbReference>
<evidence type="ECO:0000313" key="5">
    <source>
        <dbReference type="EMBL" id="CUN96311.1"/>
    </source>
</evidence>
<protein>
    <submittedName>
        <fullName evidence="5">Regulatory protein soxS</fullName>
    </submittedName>
</protein>
<dbReference type="InterPro" id="IPR053142">
    <property type="entry name" value="PchR_regulatory_protein"/>
</dbReference>
<dbReference type="Gene3D" id="1.10.10.60">
    <property type="entry name" value="Homeodomain-like"/>
    <property type="match status" value="1"/>
</dbReference>
<gene>
    <name evidence="5" type="primary">soxS_2</name>
    <name evidence="5" type="ORF">ERS852491_00926</name>
</gene>
<dbReference type="PANTHER" id="PTHR47893">
    <property type="entry name" value="REGULATORY PROTEIN PCHR"/>
    <property type="match status" value="1"/>
</dbReference>
<dbReference type="Pfam" id="PF12833">
    <property type="entry name" value="HTH_18"/>
    <property type="match status" value="1"/>
</dbReference>
<evidence type="ECO:0000259" key="4">
    <source>
        <dbReference type="PROSITE" id="PS01124"/>
    </source>
</evidence>
<dbReference type="InterPro" id="IPR018060">
    <property type="entry name" value="HTH_AraC"/>
</dbReference>
<dbReference type="PROSITE" id="PS01124">
    <property type="entry name" value="HTH_ARAC_FAMILY_2"/>
    <property type="match status" value="1"/>
</dbReference>
<keyword evidence="1" id="KW-0805">Transcription regulation</keyword>
<feature type="domain" description="HTH araC/xylS-type" evidence="4">
    <location>
        <begin position="218"/>
        <end position="316"/>
    </location>
</feature>
<organism evidence="5 6">
    <name type="scientific">Faecalicatena contorta</name>
    <dbReference type="NCBI Taxonomy" id="39482"/>
    <lineage>
        <taxon>Bacteria</taxon>
        <taxon>Bacillati</taxon>
        <taxon>Bacillota</taxon>
        <taxon>Clostridia</taxon>
        <taxon>Lachnospirales</taxon>
        <taxon>Lachnospiraceae</taxon>
        <taxon>Faecalicatena</taxon>
    </lineage>
</organism>